<gene>
    <name evidence="2" type="ORF">DPMN_149462</name>
</gene>
<protein>
    <submittedName>
        <fullName evidence="2">Uncharacterized protein</fullName>
    </submittedName>
</protein>
<evidence type="ECO:0000313" key="3">
    <source>
        <dbReference type="Proteomes" id="UP000828390"/>
    </source>
</evidence>
<evidence type="ECO:0000256" key="1">
    <source>
        <dbReference type="SAM" id="MobiDB-lite"/>
    </source>
</evidence>
<feature type="region of interest" description="Disordered" evidence="1">
    <location>
        <begin position="1"/>
        <end position="86"/>
    </location>
</feature>
<proteinExistence type="predicted"/>
<keyword evidence="3" id="KW-1185">Reference proteome</keyword>
<feature type="compositionally biased region" description="Pro residues" evidence="1">
    <location>
        <begin position="36"/>
        <end position="46"/>
    </location>
</feature>
<reference evidence="2" key="1">
    <citation type="journal article" date="2019" name="bioRxiv">
        <title>The Genome of the Zebra Mussel, Dreissena polymorpha: A Resource for Invasive Species Research.</title>
        <authorList>
            <person name="McCartney M.A."/>
            <person name="Auch B."/>
            <person name="Kono T."/>
            <person name="Mallez S."/>
            <person name="Zhang Y."/>
            <person name="Obille A."/>
            <person name="Becker A."/>
            <person name="Abrahante J.E."/>
            <person name="Garbe J."/>
            <person name="Badalamenti J.P."/>
            <person name="Herman A."/>
            <person name="Mangelson H."/>
            <person name="Liachko I."/>
            <person name="Sullivan S."/>
            <person name="Sone E.D."/>
            <person name="Koren S."/>
            <person name="Silverstein K.A.T."/>
            <person name="Beckman K.B."/>
            <person name="Gohl D.M."/>
        </authorList>
    </citation>
    <scope>NUCLEOTIDE SEQUENCE</scope>
    <source>
        <strain evidence="2">Duluth1</strain>
        <tissue evidence="2">Whole animal</tissue>
    </source>
</reference>
<accession>A0A9D4FG08</accession>
<evidence type="ECO:0000313" key="2">
    <source>
        <dbReference type="EMBL" id="KAH3795900.1"/>
    </source>
</evidence>
<dbReference type="Proteomes" id="UP000828390">
    <property type="component" value="Unassembled WGS sequence"/>
</dbReference>
<organism evidence="2 3">
    <name type="scientific">Dreissena polymorpha</name>
    <name type="common">Zebra mussel</name>
    <name type="synonym">Mytilus polymorpha</name>
    <dbReference type="NCBI Taxonomy" id="45954"/>
    <lineage>
        <taxon>Eukaryota</taxon>
        <taxon>Metazoa</taxon>
        <taxon>Spiralia</taxon>
        <taxon>Lophotrochozoa</taxon>
        <taxon>Mollusca</taxon>
        <taxon>Bivalvia</taxon>
        <taxon>Autobranchia</taxon>
        <taxon>Heteroconchia</taxon>
        <taxon>Euheterodonta</taxon>
        <taxon>Imparidentia</taxon>
        <taxon>Neoheterodontei</taxon>
        <taxon>Myida</taxon>
        <taxon>Dreissenoidea</taxon>
        <taxon>Dreissenidae</taxon>
        <taxon>Dreissena</taxon>
    </lineage>
</organism>
<feature type="compositionally biased region" description="Basic and acidic residues" evidence="1">
    <location>
        <begin position="67"/>
        <end position="79"/>
    </location>
</feature>
<reference evidence="2" key="2">
    <citation type="submission" date="2020-11" db="EMBL/GenBank/DDBJ databases">
        <authorList>
            <person name="McCartney M.A."/>
            <person name="Auch B."/>
            <person name="Kono T."/>
            <person name="Mallez S."/>
            <person name="Becker A."/>
            <person name="Gohl D.M."/>
            <person name="Silverstein K.A.T."/>
            <person name="Koren S."/>
            <person name="Bechman K.B."/>
            <person name="Herman A."/>
            <person name="Abrahante J.E."/>
            <person name="Garbe J."/>
        </authorList>
    </citation>
    <scope>NUCLEOTIDE SEQUENCE</scope>
    <source>
        <strain evidence="2">Duluth1</strain>
        <tissue evidence="2">Whole animal</tissue>
    </source>
</reference>
<dbReference type="AlphaFoldDB" id="A0A9D4FG08"/>
<name>A0A9D4FG08_DREPO</name>
<dbReference type="EMBL" id="JAIWYP010000007">
    <property type="protein sequence ID" value="KAH3795900.1"/>
    <property type="molecule type" value="Genomic_DNA"/>
</dbReference>
<sequence>MCPCCSQKQVGQAGSEVGVSPLPGRVGEPKASTPPLTAPPPLPATPTIPDTPCIADMKPPLGSVSADIKETSSSKEDKVQSTSLEY</sequence>
<feature type="compositionally biased region" description="Polar residues" evidence="1">
    <location>
        <begin position="1"/>
        <end position="12"/>
    </location>
</feature>
<comment type="caution">
    <text evidence="2">The sequence shown here is derived from an EMBL/GenBank/DDBJ whole genome shotgun (WGS) entry which is preliminary data.</text>
</comment>